<dbReference type="InterPro" id="IPR006528">
    <property type="entry name" value="Phage_head_morphogenesis_dom"/>
</dbReference>
<feature type="domain" description="Phage head morphogenesis" evidence="1">
    <location>
        <begin position="177"/>
        <end position="276"/>
    </location>
</feature>
<dbReference type="EMBL" id="LAZR01053087">
    <property type="protein sequence ID" value="KKK81516.1"/>
    <property type="molecule type" value="Genomic_DNA"/>
</dbReference>
<name>A0A0F9BAR9_9ZZZZ</name>
<evidence type="ECO:0000259" key="1">
    <source>
        <dbReference type="Pfam" id="PF04233"/>
    </source>
</evidence>
<gene>
    <name evidence="2" type="ORF">LCGC14_2812680</name>
</gene>
<protein>
    <recommendedName>
        <fullName evidence="1">Phage head morphogenesis domain-containing protein</fullName>
    </recommendedName>
</protein>
<dbReference type="Pfam" id="PF04233">
    <property type="entry name" value="Phage_Mu_F"/>
    <property type="match status" value="1"/>
</dbReference>
<reference evidence="2" key="1">
    <citation type="journal article" date="2015" name="Nature">
        <title>Complex archaea that bridge the gap between prokaryotes and eukaryotes.</title>
        <authorList>
            <person name="Spang A."/>
            <person name="Saw J.H."/>
            <person name="Jorgensen S.L."/>
            <person name="Zaremba-Niedzwiedzka K."/>
            <person name="Martijn J."/>
            <person name="Lind A.E."/>
            <person name="van Eijk R."/>
            <person name="Schleper C."/>
            <person name="Guy L."/>
            <person name="Ettema T.J."/>
        </authorList>
    </citation>
    <scope>NUCLEOTIDE SEQUENCE</scope>
</reference>
<evidence type="ECO:0000313" key="2">
    <source>
        <dbReference type="EMBL" id="KKK81516.1"/>
    </source>
</evidence>
<sequence>VIVERNVADEDALGLITQLAEKALAGTEVAGYRPFGWTATSGKADEPARAGPFEDERLVAEAKFADSIEKSLRSIFARVKKRLRQEKGRTLFPLGVGTKELKPGMFDGAGFWSTDKKEFVKDTSTQVDDLLQQGARQASRLGLAVDFDLVNKGVLDFAGKYSDQWWNQLQKTNRKALRRAITANIKEGAPLKSLVKSLEATFGRTRAEMIASTETTRLFAEGNRMAYASAGVKRVEWRTVMDDLVDEDCRALNGKKWPIGKEKEVPPLHPRCRCWLAPVVDGAAVKKPVK</sequence>
<comment type="caution">
    <text evidence="2">The sequence shown here is derived from an EMBL/GenBank/DDBJ whole genome shotgun (WGS) entry which is preliminary data.</text>
</comment>
<feature type="non-terminal residue" evidence="2">
    <location>
        <position position="1"/>
    </location>
</feature>
<dbReference type="NCBIfam" id="TIGR01641">
    <property type="entry name" value="phageSPP1_gp7"/>
    <property type="match status" value="1"/>
</dbReference>
<dbReference type="AlphaFoldDB" id="A0A0F9BAR9"/>
<proteinExistence type="predicted"/>
<accession>A0A0F9BAR9</accession>
<organism evidence="2">
    <name type="scientific">marine sediment metagenome</name>
    <dbReference type="NCBI Taxonomy" id="412755"/>
    <lineage>
        <taxon>unclassified sequences</taxon>
        <taxon>metagenomes</taxon>
        <taxon>ecological metagenomes</taxon>
    </lineage>
</organism>